<dbReference type="GO" id="GO:1905502">
    <property type="term" value="F:acetyl-CoA binding"/>
    <property type="evidence" value="ECO:0007669"/>
    <property type="project" value="TreeGrafter"/>
</dbReference>
<sequence length="222" mass="25083">MLWLLFLVHGYISPIATVFSWQSRAIISKLNYIGFPNQPQTICLIFTPYTAEGMKKIAIQHLRDVPQHFDTVANWVYSQWWQKPGNTVEVVKEPLREHLQATDFPATFVALDDNTPAGSVMLIEDDGITELPDLRPWLAALYVAPEYRLQGVGKQLVQVLEQHAQQIGFCHLYLVATDRVSFYFDLGWRIYTKLGGDMGITIMHKDIAREAGAVTASASEGM</sequence>
<dbReference type="Proteomes" id="UP000182491">
    <property type="component" value="Unassembled WGS sequence"/>
</dbReference>
<dbReference type="SUPFAM" id="SSF55729">
    <property type="entry name" value="Acyl-CoA N-acyltransferases (Nat)"/>
    <property type="match status" value="1"/>
</dbReference>
<protein>
    <submittedName>
        <fullName evidence="2">Acetyltransferase (GNAT) domain-containing protein</fullName>
    </submittedName>
</protein>
<evidence type="ECO:0000313" key="3">
    <source>
        <dbReference type="Proteomes" id="UP000182491"/>
    </source>
</evidence>
<keyword evidence="3" id="KW-1185">Reference proteome</keyword>
<evidence type="ECO:0000259" key="1">
    <source>
        <dbReference type="PROSITE" id="PS51186"/>
    </source>
</evidence>
<gene>
    <name evidence="2" type="ORF">SAMN04487941_2936</name>
</gene>
<accession>A0A1I7JJ69</accession>
<dbReference type="PANTHER" id="PTHR13538">
    <property type="entry name" value="N-ACETYLTRANSFERASE 6"/>
    <property type="match status" value="1"/>
</dbReference>
<evidence type="ECO:0000313" key="2">
    <source>
        <dbReference type="EMBL" id="SFU85216.1"/>
    </source>
</evidence>
<keyword evidence="2" id="KW-0808">Transferase</keyword>
<organism evidence="2 3">
    <name type="scientific">Pontibacter akesuensis</name>
    <dbReference type="NCBI Taxonomy" id="388950"/>
    <lineage>
        <taxon>Bacteria</taxon>
        <taxon>Pseudomonadati</taxon>
        <taxon>Bacteroidota</taxon>
        <taxon>Cytophagia</taxon>
        <taxon>Cytophagales</taxon>
        <taxon>Hymenobacteraceae</taxon>
        <taxon>Pontibacter</taxon>
    </lineage>
</organism>
<reference evidence="3" key="1">
    <citation type="submission" date="2016-10" db="EMBL/GenBank/DDBJ databases">
        <authorList>
            <person name="Varghese N."/>
        </authorList>
    </citation>
    <scope>NUCLEOTIDE SEQUENCE [LARGE SCALE GENOMIC DNA]</scope>
    <source>
        <strain evidence="3">DSM 18820</strain>
    </source>
</reference>
<dbReference type="InterPro" id="IPR039840">
    <property type="entry name" value="NAA80"/>
</dbReference>
<dbReference type="CDD" id="cd04301">
    <property type="entry name" value="NAT_SF"/>
    <property type="match status" value="1"/>
</dbReference>
<dbReference type="Gene3D" id="3.40.630.30">
    <property type="match status" value="1"/>
</dbReference>
<dbReference type="InterPro" id="IPR016181">
    <property type="entry name" value="Acyl_CoA_acyltransferase"/>
</dbReference>
<dbReference type="GO" id="GO:0005737">
    <property type="term" value="C:cytoplasm"/>
    <property type="evidence" value="ECO:0007669"/>
    <property type="project" value="TreeGrafter"/>
</dbReference>
<dbReference type="AlphaFoldDB" id="A0A1I7JJ69"/>
<dbReference type="EMBL" id="FPCA01000003">
    <property type="protein sequence ID" value="SFU85216.1"/>
    <property type="molecule type" value="Genomic_DNA"/>
</dbReference>
<dbReference type="PANTHER" id="PTHR13538:SF4">
    <property type="entry name" value="N-ALPHA-ACETYLTRANSFERASE 80"/>
    <property type="match status" value="1"/>
</dbReference>
<name>A0A1I7JJ69_9BACT</name>
<dbReference type="PROSITE" id="PS51186">
    <property type="entry name" value="GNAT"/>
    <property type="match status" value="1"/>
</dbReference>
<dbReference type="Pfam" id="PF00583">
    <property type="entry name" value="Acetyltransf_1"/>
    <property type="match status" value="1"/>
</dbReference>
<feature type="domain" description="N-acetyltransferase" evidence="1">
    <location>
        <begin position="60"/>
        <end position="208"/>
    </location>
</feature>
<dbReference type="InterPro" id="IPR000182">
    <property type="entry name" value="GNAT_dom"/>
</dbReference>
<dbReference type="STRING" id="388950.GCA_001611675_02130"/>
<dbReference type="GO" id="GO:0008080">
    <property type="term" value="F:N-acetyltransferase activity"/>
    <property type="evidence" value="ECO:0007669"/>
    <property type="project" value="InterPro"/>
</dbReference>
<proteinExistence type="predicted"/>